<keyword evidence="5" id="KW-0229">DNA integration</keyword>
<sequence length="368" mass="42593">MQFKPYVTFLKSPHKLEITMKEKAYYETINVKNEVKLRKLLETLPPFCKQFFIGIEATSSSRTKIAYAYDIGCFFDYLHATNPVCAKMDITDFPISILNEITPMDIEEYLSYLKYYEKDGTEHTNDEGGLKRKLSALRSFYHYYYKNGLIEDDPTVKVDMPKIHEKNIIRLDVDEVAKLLDEVESGENLTARQQQYHEKTKIRDLAMMTLLLGTGIRVSECVGLDMEDVDFKNNGIKIHRKGGAEVVVYFGEEVRRALMDYMVERQKITAADGSINALFLSLQNKRISVRSVENMVKKYSKLVTTLKHITPHKLRSTYGTSLYRETGDIYLVADVLGHKDVNTTRKHYAALEDERRRSAAKYVKLREI</sequence>
<comment type="caution">
    <text evidence="12">The sequence shown here is derived from an EMBL/GenBank/DDBJ whole genome shotgun (WGS) entry which is preliminary data.</text>
</comment>
<keyword evidence="3" id="KW-0132">Cell division</keyword>
<dbReference type="Gene3D" id="1.10.443.10">
    <property type="entry name" value="Intergrase catalytic core"/>
    <property type="match status" value="1"/>
</dbReference>
<keyword evidence="6 9" id="KW-0238">DNA-binding</keyword>
<feature type="domain" description="Core-binding (CB)" evidence="11">
    <location>
        <begin position="42"/>
        <end position="145"/>
    </location>
</feature>
<evidence type="ECO:0000313" key="12">
    <source>
        <dbReference type="EMBL" id="MTR84146.1"/>
    </source>
</evidence>
<dbReference type="InterPro" id="IPR044068">
    <property type="entry name" value="CB"/>
</dbReference>
<dbReference type="Proteomes" id="UP000478483">
    <property type="component" value="Unassembled WGS sequence"/>
</dbReference>
<keyword evidence="4" id="KW-0159">Chromosome partition</keyword>
<evidence type="ECO:0000259" key="11">
    <source>
        <dbReference type="PROSITE" id="PS51900"/>
    </source>
</evidence>
<evidence type="ECO:0000313" key="15">
    <source>
        <dbReference type="Proteomes" id="UP000478483"/>
    </source>
</evidence>
<evidence type="ECO:0000313" key="14">
    <source>
        <dbReference type="Proteomes" id="UP000283513"/>
    </source>
</evidence>
<evidence type="ECO:0000256" key="9">
    <source>
        <dbReference type="PROSITE-ProRule" id="PRU01248"/>
    </source>
</evidence>
<evidence type="ECO:0000256" key="1">
    <source>
        <dbReference type="ARBA" id="ARBA00004496"/>
    </source>
</evidence>
<evidence type="ECO:0000259" key="10">
    <source>
        <dbReference type="PROSITE" id="PS51898"/>
    </source>
</evidence>
<keyword evidence="2" id="KW-0963">Cytoplasm</keyword>
<comment type="subcellular location">
    <subcellularLocation>
        <location evidence="1">Cytoplasm</location>
    </subcellularLocation>
</comment>
<dbReference type="PANTHER" id="PTHR30349:SF77">
    <property type="entry name" value="TYROSINE RECOMBINASE XERC"/>
    <property type="match status" value="1"/>
</dbReference>
<dbReference type="EMBL" id="QSHO01000001">
    <property type="protein sequence ID" value="RHC20782.1"/>
    <property type="molecule type" value="Genomic_DNA"/>
</dbReference>
<evidence type="ECO:0000256" key="4">
    <source>
        <dbReference type="ARBA" id="ARBA00022829"/>
    </source>
</evidence>
<evidence type="ECO:0000256" key="5">
    <source>
        <dbReference type="ARBA" id="ARBA00022908"/>
    </source>
</evidence>
<keyword evidence="7" id="KW-0233">DNA recombination</keyword>
<dbReference type="PANTHER" id="PTHR30349">
    <property type="entry name" value="PHAGE INTEGRASE-RELATED"/>
    <property type="match status" value="1"/>
</dbReference>
<dbReference type="Proteomes" id="UP000283513">
    <property type="component" value="Unassembled WGS sequence"/>
</dbReference>
<dbReference type="GO" id="GO:0003677">
    <property type="term" value="F:DNA binding"/>
    <property type="evidence" value="ECO:0007669"/>
    <property type="project" value="UniProtKB-UniRule"/>
</dbReference>
<proteinExistence type="predicted"/>
<dbReference type="GO" id="GO:0006310">
    <property type="term" value="P:DNA recombination"/>
    <property type="evidence" value="ECO:0007669"/>
    <property type="project" value="UniProtKB-KW"/>
</dbReference>
<keyword evidence="8" id="KW-0131">Cell cycle</keyword>
<dbReference type="GO" id="GO:0015074">
    <property type="term" value="P:DNA integration"/>
    <property type="evidence" value="ECO:0007669"/>
    <property type="project" value="UniProtKB-KW"/>
</dbReference>
<evidence type="ECO:0000256" key="6">
    <source>
        <dbReference type="ARBA" id="ARBA00023125"/>
    </source>
</evidence>
<dbReference type="GO" id="GO:0051301">
    <property type="term" value="P:cell division"/>
    <property type="evidence" value="ECO:0007669"/>
    <property type="project" value="UniProtKB-KW"/>
</dbReference>
<reference evidence="12 15" key="2">
    <citation type="journal article" date="2019" name="Nat. Med.">
        <title>A library of human gut bacterial isolates paired with longitudinal multiomics data enables mechanistic microbiome research.</title>
        <authorList>
            <person name="Poyet M."/>
            <person name="Groussin M."/>
            <person name="Gibbons S.M."/>
            <person name="Avila-Pacheco J."/>
            <person name="Jiang X."/>
            <person name="Kearney S.M."/>
            <person name="Perrotta A.R."/>
            <person name="Berdy B."/>
            <person name="Zhao S."/>
            <person name="Lieberman T.D."/>
            <person name="Swanson P.K."/>
            <person name="Smith M."/>
            <person name="Roesemann S."/>
            <person name="Alexander J.E."/>
            <person name="Rich S.A."/>
            <person name="Livny J."/>
            <person name="Vlamakis H."/>
            <person name="Clish C."/>
            <person name="Bullock K."/>
            <person name="Deik A."/>
            <person name="Scott J."/>
            <person name="Pierce K.A."/>
            <person name="Xavier R.J."/>
            <person name="Alm E.J."/>
        </authorList>
    </citation>
    <scope>NUCLEOTIDE SEQUENCE [LARGE SCALE GENOMIC DNA]</scope>
    <source>
        <strain evidence="12 15">BIOML-A1</strain>
    </source>
</reference>
<evidence type="ECO:0000256" key="3">
    <source>
        <dbReference type="ARBA" id="ARBA00022618"/>
    </source>
</evidence>
<evidence type="ECO:0000256" key="8">
    <source>
        <dbReference type="ARBA" id="ARBA00023306"/>
    </source>
</evidence>
<dbReference type="PROSITE" id="PS51898">
    <property type="entry name" value="TYR_RECOMBINASE"/>
    <property type="match status" value="1"/>
</dbReference>
<dbReference type="AlphaFoldDB" id="A0A3R6IUW0"/>
<dbReference type="EMBL" id="WNAJ01000003">
    <property type="protein sequence ID" value="MTR84146.1"/>
    <property type="molecule type" value="Genomic_DNA"/>
</dbReference>
<accession>A0A3R6IUW0</accession>
<dbReference type="InterPro" id="IPR010998">
    <property type="entry name" value="Integrase_recombinase_N"/>
</dbReference>
<evidence type="ECO:0000313" key="13">
    <source>
        <dbReference type="EMBL" id="RHC20782.1"/>
    </source>
</evidence>
<dbReference type="Gene3D" id="1.10.150.130">
    <property type="match status" value="1"/>
</dbReference>
<dbReference type="InterPro" id="IPR050090">
    <property type="entry name" value="Tyrosine_recombinase_XerCD"/>
</dbReference>
<evidence type="ECO:0000256" key="2">
    <source>
        <dbReference type="ARBA" id="ARBA00022490"/>
    </source>
</evidence>
<organism evidence="12 15">
    <name type="scientific">Roseburia intestinalis</name>
    <dbReference type="NCBI Taxonomy" id="166486"/>
    <lineage>
        <taxon>Bacteria</taxon>
        <taxon>Bacillati</taxon>
        <taxon>Bacillota</taxon>
        <taxon>Clostridia</taxon>
        <taxon>Lachnospirales</taxon>
        <taxon>Lachnospiraceae</taxon>
        <taxon>Roseburia</taxon>
    </lineage>
</organism>
<evidence type="ECO:0000256" key="7">
    <source>
        <dbReference type="ARBA" id="ARBA00023172"/>
    </source>
</evidence>
<dbReference type="GO" id="GO:0007059">
    <property type="term" value="P:chromosome segregation"/>
    <property type="evidence" value="ECO:0007669"/>
    <property type="project" value="UniProtKB-KW"/>
</dbReference>
<dbReference type="SUPFAM" id="SSF56349">
    <property type="entry name" value="DNA breaking-rejoining enzymes"/>
    <property type="match status" value="1"/>
</dbReference>
<name>A0A3R6IUW0_9FIRM</name>
<dbReference type="PROSITE" id="PS51900">
    <property type="entry name" value="CB"/>
    <property type="match status" value="1"/>
</dbReference>
<reference evidence="13 14" key="1">
    <citation type="submission" date="2018-08" db="EMBL/GenBank/DDBJ databases">
        <title>A genome reference for cultivated species of the human gut microbiota.</title>
        <authorList>
            <person name="Zou Y."/>
            <person name="Xue W."/>
            <person name="Luo G."/>
        </authorList>
    </citation>
    <scope>NUCLEOTIDE SEQUENCE [LARGE SCALE GENOMIC DNA]</scope>
    <source>
        <strain evidence="13 14">AM37-1AC</strain>
    </source>
</reference>
<dbReference type="GO" id="GO:0005737">
    <property type="term" value="C:cytoplasm"/>
    <property type="evidence" value="ECO:0007669"/>
    <property type="project" value="UniProtKB-SubCell"/>
</dbReference>
<feature type="domain" description="Tyr recombinase" evidence="10">
    <location>
        <begin position="166"/>
        <end position="361"/>
    </location>
</feature>
<dbReference type="Pfam" id="PF00589">
    <property type="entry name" value="Phage_integrase"/>
    <property type="match status" value="1"/>
</dbReference>
<dbReference type="InterPro" id="IPR002104">
    <property type="entry name" value="Integrase_catalytic"/>
</dbReference>
<protein>
    <submittedName>
        <fullName evidence="12 13">Integrase</fullName>
    </submittedName>
</protein>
<dbReference type="InterPro" id="IPR011010">
    <property type="entry name" value="DNA_brk_join_enz"/>
</dbReference>
<gene>
    <name evidence="13" type="ORF">DW856_00780</name>
    <name evidence="12" type="ORF">GMD50_03555</name>
</gene>
<dbReference type="InterPro" id="IPR013762">
    <property type="entry name" value="Integrase-like_cat_sf"/>
</dbReference>